<dbReference type="AlphaFoldDB" id="A0A103XTC8"/>
<accession>A0A103XTC8</accession>
<evidence type="ECO:0000256" key="1">
    <source>
        <dbReference type="SAM" id="Phobius"/>
    </source>
</evidence>
<protein>
    <submittedName>
        <fullName evidence="2">Uncharacterized protein</fullName>
    </submittedName>
</protein>
<keyword evidence="3" id="KW-1185">Reference proteome</keyword>
<sequence length="86" mass="9293">MSLFQSTVSHNLHYFNISFFVLHLVAFSFAFTAVILCSPPILPPHLIPLAGTTSKPSGVCQLVAIGGIGMDVAFQTTERDSHVYGQ</sequence>
<name>A0A103XTC8_CYNCS</name>
<organism evidence="2 3">
    <name type="scientific">Cynara cardunculus var. scolymus</name>
    <name type="common">Globe artichoke</name>
    <name type="synonym">Cynara scolymus</name>
    <dbReference type="NCBI Taxonomy" id="59895"/>
    <lineage>
        <taxon>Eukaryota</taxon>
        <taxon>Viridiplantae</taxon>
        <taxon>Streptophyta</taxon>
        <taxon>Embryophyta</taxon>
        <taxon>Tracheophyta</taxon>
        <taxon>Spermatophyta</taxon>
        <taxon>Magnoliopsida</taxon>
        <taxon>eudicotyledons</taxon>
        <taxon>Gunneridae</taxon>
        <taxon>Pentapetalae</taxon>
        <taxon>asterids</taxon>
        <taxon>campanulids</taxon>
        <taxon>Asterales</taxon>
        <taxon>Asteraceae</taxon>
        <taxon>Carduoideae</taxon>
        <taxon>Cardueae</taxon>
        <taxon>Carduinae</taxon>
        <taxon>Cynara</taxon>
    </lineage>
</organism>
<evidence type="ECO:0000313" key="2">
    <source>
        <dbReference type="EMBL" id="KVH96495.1"/>
    </source>
</evidence>
<keyword evidence="1" id="KW-1133">Transmembrane helix</keyword>
<evidence type="ECO:0000313" key="3">
    <source>
        <dbReference type="Proteomes" id="UP000243975"/>
    </source>
</evidence>
<proteinExistence type="predicted"/>
<reference evidence="2 3" key="1">
    <citation type="journal article" date="2016" name="Sci. Rep.">
        <title>The genome sequence of the outbreeding globe artichoke constructed de novo incorporating a phase-aware low-pass sequencing strategy of F1 progeny.</title>
        <authorList>
            <person name="Scaglione D."/>
            <person name="Reyes-Chin-Wo S."/>
            <person name="Acquadro A."/>
            <person name="Froenicke L."/>
            <person name="Portis E."/>
            <person name="Beitel C."/>
            <person name="Tirone M."/>
            <person name="Mauro R."/>
            <person name="Lo Monaco A."/>
            <person name="Mauromicale G."/>
            <person name="Faccioli P."/>
            <person name="Cattivelli L."/>
            <person name="Rieseberg L."/>
            <person name="Michelmore R."/>
            <person name="Lanteri S."/>
        </authorList>
    </citation>
    <scope>NUCLEOTIDE SEQUENCE [LARGE SCALE GENOMIC DNA]</scope>
    <source>
        <strain evidence="2">2C</strain>
    </source>
</reference>
<feature type="transmembrane region" description="Helical" evidence="1">
    <location>
        <begin position="12"/>
        <end position="37"/>
    </location>
</feature>
<dbReference type="Proteomes" id="UP000243975">
    <property type="component" value="Unassembled WGS sequence"/>
</dbReference>
<keyword evidence="1" id="KW-0812">Transmembrane</keyword>
<comment type="caution">
    <text evidence="2">The sequence shown here is derived from an EMBL/GenBank/DDBJ whole genome shotgun (WGS) entry which is preliminary data.</text>
</comment>
<gene>
    <name evidence="2" type="ORF">Ccrd_001419</name>
</gene>
<dbReference type="EMBL" id="LEKV01004284">
    <property type="protein sequence ID" value="KVH96495.1"/>
    <property type="molecule type" value="Genomic_DNA"/>
</dbReference>
<dbReference type="Gramene" id="KVH96495">
    <property type="protein sequence ID" value="KVH96495"/>
    <property type="gene ID" value="Ccrd_001419"/>
</dbReference>
<keyword evidence="1" id="KW-0472">Membrane</keyword>